<dbReference type="OrthoDB" id="9781903at2"/>
<evidence type="ECO:0000256" key="14">
    <source>
        <dbReference type="RuleBase" id="RU003658"/>
    </source>
</evidence>
<reference evidence="15 16" key="1">
    <citation type="submission" date="2019-03" db="EMBL/GenBank/DDBJ databases">
        <title>Genomic Encyclopedia of Type Strains, Phase IV (KMG-IV): sequencing the most valuable type-strain genomes for metagenomic binning, comparative biology and taxonomic classification.</title>
        <authorList>
            <person name="Goeker M."/>
        </authorList>
    </citation>
    <scope>NUCLEOTIDE SEQUENCE [LARGE SCALE GENOMIC DNA]</scope>
    <source>
        <strain evidence="15 16">DSM 24629</strain>
    </source>
</reference>
<evidence type="ECO:0000256" key="10">
    <source>
        <dbReference type="ARBA" id="ARBA00023235"/>
    </source>
</evidence>
<dbReference type="EMBL" id="SMAL01000001">
    <property type="protein sequence ID" value="TCT17024.1"/>
    <property type="molecule type" value="Genomic_DNA"/>
</dbReference>
<dbReference type="RefSeq" id="WP_132249573.1">
    <property type="nucleotide sequence ID" value="NZ_SMAL01000001.1"/>
</dbReference>
<protein>
    <recommendedName>
        <fullName evidence="6 12">1-(5-phosphoribosyl)-5-[(5-phosphoribosylamino)methylideneamino] imidazole-4-carboxamide isomerase</fullName>
        <ecNumber evidence="5 12">5.3.1.16</ecNumber>
    </recommendedName>
    <alternativeName>
        <fullName evidence="11 12">Phosphoribosylformimino-5-aminoimidazole carboxamide ribotide isomerase</fullName>
    </alternativeName>
</protein>
<dbReference type="PANTHER" id="PTHR43090:SF2">
    <property type="entry name" value="1-(5-PHOSPHORIBOSYL)-5-[(5-PHOSPHORIBOSYLAMINO)METHYLIDENEAMINO] IMIDAZOLE-4-CARBOXAMIDE ISOMERASE"/>
    <property type="match status" value="1"/>
</dbReference>
<comment type="pathway">
    <text evidence="3 12 14">Amino-acid biosynthesis; L-histidine biosynthesis; L-histidine from 5-phospho-alpha-D-ribose 1-diphosphate: step 4/9.</text>
</comment>
<keyword evidence="7 12" id="KW-0963">Cytoplasm</keyword>
<dbReference type="SUPFAM" id="SSF51366">
    <property type="entry name" value="Ribulose-phoshate binding barrel"/>
    <property type="match status" value="1"/>
</dbReference>
<dbReference type="GO" id="GO:0000105">
    <property type="term" value="P:L-histidine biosynthetic process"/>
    <property type="evidence" value="ECO:0007669"/>
    <property type="project" value="UniProtKB-UniRule"/>
</dbReference>
<keyword evidence="8 12" id="KW-0028">Amino-acid biosynthesis</keyword>
<organism evidence="15 16">
    <name type="scientific">Natranaerovirga pectinivora</name>
    <dbReference type="NCBI Taxonomy" id="682400"/>
    <lineage>
        <taxon>Bacteria</taxon>
        <taxon>Bacillati</taxon>
        <taxon>Bacillota</taxon>
        <taxon>Clostridia</taxon>
        <taxon>Lachnospirales</taxon>
        <taxon>Natranaerovirgaceae</taxon>
        <taxon>Natranaerovirga</taxon>
    </lineage>
</organism>
<dbReference type="GO" id="GO:0005737">
    <property type="term" value="C:cytoplasm"/>
    <property type="evidence" value="ECO:0007669"/>
    <property type="project" value="UniProtKB-SubCell"/>
</dbReference>
<dbReference type="GO" id="GO:0003949">
    <property type="term" value="F:1-(5-phosphoribosyl)-5-[(5-phosphoribosylamino)methylideneamino]imidazole-4-carboxamide isomerase activity"/>
    <property type="evidence" value="ECO:0007669"/>
    <property type="project" value="UniProtKB-UniRule"/>
</dbReference>
<dbReference type="Pfam" id="PF00977">
    <property type="entry name" value="His_biosynth"/>
    <property type="match status" value="1"/>
</dbReference>
<dbReference type="InterPro" id="IPR006062">
    <property type="entry name" value="His_biosynth"/>
</dbReference>
<name>A0A4R3MQF6_9FIRM</name>
<dbReference type="InterPro" id="IPR023016">
    <property type="entry name" value="HisA/PriA"/>
</dbReference>
<keyword evidence="9 12" id="KW-0368">Histidine biosynthesis</keyword>
<dbReference type="Gene3D" id="3.20.20.70">
    <property type="entry name" value="Aldolase class I"/>
    <property type="match status" value="1"/>
</dbReference>
<comment type="catalytic activity">
    <reaction evidence="1 12 14">
        <text>1-(5-phospho-beta-D-ribosyl)-5-[(5-phospho-beta-D-ribosylamino)methylideneamino]imidazole-4-carboxamide = 5-[(5-phospho-1-deoxy-D-ribulos-1-ylimino)methylamino]-1-(5-phospho-beta-D-ribosyl)imidazole-4-carboxamide</text>
        <dbReference type="Rhea" id="RHEA:15469"/>
        <dbReference type="ChEBI" id="CHEBI:58435"/>
        <dbReference type="ChEBI" id="CHEBI:58525"/>
        <dbReference type="EC" id="5.3.1.16"/>
    </reaction>
</comment>
<accession>A0A4R3MQF6</accession>
<sequence length="241" mass="26215">MQLYPAIDIKKGQCVRLRQGKFEEMDVYSNTPEEVAKEWERLGGTFIHVVDLDGALVGKSVNEETIKKIVEAVNVPVQVGGGIRTIQDIERKLNLGVSRVIIGTKAVEDPNLVKEAIRLFGPEKIVIGIDAKNGMVAVEGWEKVSKLTALDLCKDMASIGVKTVVYTDIAKDGMLMGPNLEYTGLLASETGLDIIASGGVSSLKDLENLEKVNVEGAIIGKALYTNNIQLDEAVRMFERGE</sequence>
<dbReference type="EC" id="5.3.1.16" evidence="5 12"/>
<dbReference type="FunFam" id="3.20.20.70:FF:000009">
    <property type="entry name" value="1-(5-phosphoribosyl)-5-[(5-phosphoribosylamino)methylideneamino] imidazole-4-carboxamide isomerase"/>
    <property type="match status" value="1"/>
</dbReference>
<evidence type="ECO:0000256" key="4">
    <source>
        <dbReference type="ARBA" id="ARBA00009667"/>
    </source>
</evidence>
<feature type="active site" description="Proton acceptor" evidence="12">
    <location>
        <position position="8"/>
    </location>
</feature>
<dbReference type="InterPro" id="IPR011060">
    <property type="entry name" value="RibuloseP-bd_barrel"/>
</dbReference>
<evidence type="ECO:0000256" key="11">
    <source>
        <dbReference type="ARBA" id="ARBA00030547"/>
    </source>
</evidence>
<comment type="similarity">
    <text evidence="4 12 13">Belongs to the HisA/HisF family.</text>
</comment>
<feature type="active site" description="Proton donor" evidence="12">
    <location>
        <position position="130"/>
    </location>
</feature>
<evidence type="ECO:0000256" key="12">
    <source>
        <dbReference type="HAMAP-Rule" id="MF_01014"/>
    </source>
</evidence>
<keyword evidence="10 12" id="KW-0413">Isomerase</keyword>
<evidence type="ECO:0000256" key="5">
    <source>
        <dbReference type="ARBA" id="ARBA00012550"/>
    </source>
</evidence>
<dbReference type="AlphaFoldDB" id="A0A4R3MQF6"/>
<dbReference type="InterPro" id="IPR006063">
    <property type="entry name" value="HisA_bact_arch"/>
</dbReference>
<dbReference type="GO" id="GO:0000162">
    <property type="term" value="P:L-tryptophan biosynthetic process"/>
    <property type="evidence" value="ECO:0007669"/>
    <property type="project" value="TreeGrafter"/>
</dbReference>
<dbReference type="CDD" id="cd04732">
    <property type="entry name" value="HisA"/>
    <property type="match status" value="1"/>
</dbReference>
<evidence type="ECO:0000313" key="16">
    <source>
        <dbReference type="Proteomes" id="UP000294902"/>
    </source>
</evidence>
<dbReference type="Proteomes" id="UP000294902">
    <property type="component" value="Unassembled WGS sequence"/>
</dbReference>
<keyword evidence="16" id="KW-1185">Reference proteome</keyword>
<evidence type="ECO:0000256" key="7">
    <source>
        <dbReference type="ARBA" id="ARBA00022490"/>
    </source>
</evidence>
<dbReference type="PANTHER" id="PTHR43090">
    <property type="entry name" value="1-(5-PHOSPHORIBOSYL)-5-[(5-PHOSPHORIBOSYLAMINO)METHYLIDENEAMINO] IMIDAZOLE-4-CARBOXAMIDE ISOMERASE"/>
    <property type="match status" value="1"/>
</dbReference>
<comment type="subcellular location">
    <subcellularLocation>
        <location evidence="2 12 14">Cytoplasm</location>
    </subcellularLocation>
</comment>
<evidence type="ECO:0000256" key="2">
    <source>
        <dbReference type="ARBA" id="ARBA00004496"/>
    </source>
</evidence>
<dbReference type="NCBIfam" id="TIGR00007">
    <property type="entry name" value="1-(5-phosphoribosyl)-5-[(5-phosphoribosylamino)methylideneamino]imidazole-4-carboxamide isomerase"/>
    <property type="match status" value="1"/>
</dbReference>
<dbReference type="InterPro" id="IPR044524">
    <property type="entry name" value="Isoase_HisA-like"/>
</dbReference>
<proteinExistence type="inferred from homology"/>
<dbReference type="HAMAP" id="MF_01014">
    <property type="entry name" value="HisA"/>
    <property type="match status" value="1"/>
</dbReference>
<evidence type="ECO:0000256" key="9">
    <source>
        <dbReference type="ARBA" id="ARBA00023102"/>
    </source>
</evidence>
<evidence type="ECO:0000256" key="6">
    <source>
        <dbReference type="ARBA" id="ARBA00018464"/>
    </source>
</evidence>
<gene>
    <name evidence="12" type="primary">hisA</name>
    <name evidence="15" type="ORF">EDC18_101320</name>
</gene>
<dbReference type="InterPro" id="IPR013785">
    <property type="entry name" value="Aldolase_TIM"/>
</dbReference>
<evidence type="ECO:0000313" key="15">
    <source>
        <dbReference type="EMBL" id="TCT17024.1"/>
    </source>
</evidence>
<evidence type="ECO:0000256" key="13">
    <source>
        <dbReference type="RuleBase" id="RU003657"/>
    </source>
</evidence>
<comment type="caution">
    <text evidence="15">The sequence shown here is derived from an EMBL/GenBank/DDBJ whole genome shotgun (WGS) entry which is preliminary data.</text>
</comment>
<evidence type="ECO:0000256" key="1">
    <source>
        <dbReference type="ARBA" id="ARBA00000901"/>
    </source>
</evidence>
<evidence type="ECO:0000256" key="8">
    <source>
        <dbReference type="ARBA" id="ARBA00022605"/>
    </source>
</evidence>
<dbReference type="UniPathway" id="UPA00031">
    <property type="reaction ID" value="UER00009"/>
</dbReference>
<evidence type="ECO:0000256" key="3">
    <source>
        <dbReference type="ARBA" id="ARBA00005133"/>
    </source>
</evidence>